<gene>
    <name evidence="1" type="ORF">E5163_14805</name>
</gene>
<evidence type="ECO:0000313" key="1">
    <source>
        <dbReference type="EMBL" id="TGY87335.1"/>
    </source>
</evidence>
<reference evidence="1 2" key="1">
    <citation type="journal article" date="2017" name="Int. J. Syst. Evol. Microbiol.">
        <title>Marinicauda algicola sp. nov., isolated from a marine red alga Rhodosorus marinus.</title>
        <authorList>
            <person name="Jeong S.E."/>
            <person name="Jeon S.H."/>
            <person name="Chun B.H."/>
            <person name="Kim D.W."/>
            <person name="Jeon C.O."/>
        </authorList>
    </citation>
    <scope>NUCLEOTIDE SEQUENCE [LARGE SCALE GENOMIC DNA]</scope>
    <source>
        <strain evidence="1 2">JCM 31718</strain>
    </source>
</reference>
<dbReference type="EMBL" id="SRXW01000006">
    <property type="protein sequence ID" value="TGY87335.1"/>
    <property type="molecule type" value="Genomic_DNA"/>
</dbReference>
<evidence type="ECO:0000313" key="2">
    <source>
        <dbReference type="Proteomes" id="UP000308054"/>
    </source>
</evidence>
<protein>
    <submittedName>
        <fullName evidence="1">Uncharacterized protein</fullName>
    </submittedName>
</protein>
<accession>A0A4S2GW85</accession>
<keyword evidence="2" id="KW-1185">Reference proteome</keyword>
<dbReference type="AlphaFoldDB" id="A0A4S2GW85"/>
<name>A0A4S2GW85_9PROT</name>
<sequence length="68" mass="7873">MPRNITPEVVLDLDRWLVAVDPDAPFVVLVMETHAGQMAVRMREDQVAHLCERLQAHADLVRSRNRRQ</sequence>
<comment type="caution">
    <text evidence="1">The sequence shown here is derived from an EMBL/GenBank/DDBJ whole genome shotgun (WGS) entry which is preliminary data.</text>
</comment>
<organism evidence="1 2">
    <name type="scientific">Marinicauda algicola</name>
    <dbReference type="NCBI Taxonomy" id="2029849"/>
    <lineage>
        <taxon>Bacteria</taxon>
        <taxon>Pseudomonadati</taxon>
        <taxon>Pseudomonadota</taxon>
        <taxon>Alphaproteobacteria</taxon>
        <taxon>Maricaulales</taxon>
        <taxon>Maricaulaceae</taxon>
        <taxon>Marinicauda</taxon>
    </lineage>
</organism>
<dbReference type="RefSeq" id="WP_135997309.1">
    <property type="nucleotide sequence ID" value="NZ_CP071057.1"/>
</dbReference>
<proteinExistence type="predicted"/>
<dbReference type="Proteomes" id="UP000308054">
    <property type="component" value="Unassembled WGS sequence"/>
</dbReference>